<dbReference type="Proteomes" id="UP001732780">
    <property type="component" value="Chromosome 5"/>
</dbReference>
<sequence length="369" mass="42076">MLYQFLVYGTILQSYRNIHIFIFIFFSTMSYYKILNVFPCAIQYKLVYLFYILPVSICKSRTPSLFPPNSLLATTSLYSMSDTVRRQVFVSQAERNPSPGTHSVGPLILDSRGSRTVRKKCLLFKPPSLCYSRVCGKDTCKYKNSSISTSLESICNVSMREGAFYTRRVSGKMTRRHSVRLLFLISLALEMIHVGNSYQREKYKRSREEINNAPAQKLQQKTLNWTLNNFREMNDSADGWRPRGAFPHSPALQERAPPRPRCCRNGGTCVLGSFCVCPAHFTGRYCEHDQRHSECGALVHGAWTFRGCRLCRCVFAALHCLPRQTPGRCDLKDFLASHANARSAWRTRSVLILLPCLLLKYILSEAGAC</sequence>
<accession>A0AC58QB67</accession>
<name>A0AC58QB67_CAMBA</name>
<dbReference type="RefSeq" id="XP_074219513.1">
    <property type="nucleotide sequence ID" value="XM_074363412.1"/>
</dbReference>
<protein>
    <submittedName>
        <fullName evidence="2">Cryptic protein isoform X1</fullName>
    </submittedName>
</protein>
<keyword evidence="1" id="KW-1185">Reference proteome</keyword>
<gene>
    <name evidence="2" type="primary">CFC1</name>
</gene>
<evidence type="ECO:0000313" key="2">
    <source>
        <dbReference type="RefSeq" id="XP_074219513.1"/>
    </source>
</evidence>
<evidence type="ECO:0000313" key="1">
    <source>
        <dbReference type="Proteomes" id="UP001732780"/>
    </source>
</evidence>
<proteinExistence type="predicted"/>
<organism evidence="1 2">
    <name type="scientific">Camelus bactrianus</name>
    <name type="common">Bactrian camel</name>
    <dbReference type="NCBI Taxonomy" id="9837"/>
    <lineage>
        <taxon>Eukaryota</taxon>
        <taxon>Metazoa</taxon>
        <taxon>Chordata</taxon>
        <taxon>Craniata</taxon>
        <taxon>Vertebrata</taxon>
        <taxon>Euteleostomi</taxon>
        <taxon>Mammalia</taxon>
        <taxon>Eutheria</taxon>
        <taxon>Laurasiatheria</taxon>
        <taxon>Artiodactyla</taxon>
        <taxon>Tylopoda</taxon>
        <taxon>Camelidae</taxon>
        <taxon>Camelus</taxon>
    </lineage>
</organism>
<reference evidence="2" key="1">
    <citation type="submission" date="2025-08" db="UniProtKB">
        <authorList>
            <consortium name="RefSeq"/>
        </authorList>
    </citation>
    <scope>IDENTIFICATION</scope>
    <source>
        <tissue evidence="2">Blood</tissue>
    </source>
</reference>